<name>A0ABP6WGI4_9PSEU</name>
<dbReference type="EMBL" id="BAAAZN010000007">
    <property type="protein sequence ID" value="GAA3551409.1"/>
    <property type="molecule type" value="Genomic_DNA"/>
</dbReference>
<sequence length="108" mass="10991">MGAGFFSVKAGTTASQAQQAAQTVLARKPAAVIVGGVPLSFFGSTLNSLANAGIKVVSGATATDTKPFGVSFNYRGADAFAQACRLMTDWVIVNKGAKANAVFYSIPA</sequence>
<dbReference type="Gene3D" id="3.40.50.2300">
    <property type="match status" value="1"/>
</dbReference>
<gene>
    <name evidence="1" type="ORF">GCM10022222_38690</name>
</gene>
<dbReference type="SUPFAM" id="SSF53822">
    <property type="entry name" value="Periplasmic binding protein-like I"/>
    <property type="match status" value="1"/>
</dbReference>
<reference evidence="2" key="1">
    <citation type="journal article" date="2019" name="Int. J. Syst. Evol. Microbiol.">
        <title>The Global Catalogue of Microorganisms (GCM) 10K type strain sequencing project: providing services to taxonomists for standard genome sequencing and annotation.</title>
        <authorList>
            <consortium name="The Broad Institute Genomics Platform"/>
            <consortium name="The Broad Institute Genome Sequencing Center for Infectious Disease"/>
            <person name="Wu L."/>
            <person name="Ma J."/>
        </authorList>
    </citation>
    <scope>NUCLEOTIDE SEQUENCE [LARGE SCALE GENOMIC DNA]</scope>
    <source>
        <strain evidence="2">JCM 16898</strain>
    </source>
</reference>
<keyword evidence="2" id="KW-1185">Reference proteome</keyword>
<protein>
    <recommendedName>
        <fullName evidence="3">Leucine-binding protein domain-containing protein</fullName>
    </recommendedName>
</protein>
<accession>A0ABP6WGI4</accession>
<evidence type="ECO:0000313" key="1">
    <source>
        <dbReference type="EMBL" id="GAA3551409.1"/>
    </source>
</evidence>
<evidence type="ECO:0000313" key="2">
    <source>
        <dbReference type="Proteomes" id="UP001500689"/>
    </source>
</evidence>
<dbReference type="Proteomes" id="UP001500689">
    <property type="component" value="Unassembled WGS sequence"/>
</dbReference>
<proteinExistence type="predicted"/>
<evidence type="ECO:0008006" key="3">
    <source>
        <dbReference type="Google" id="ProtNLM"/>
    </source>
</evidence>
<dbReference type="InterPro" id="IPR028082">
    <property type="entry name" value="Peripla_BP_I"/>
</dbReference>
<comment type="caution">
    <text evidence="1">The sequence shown here is derived from an EMBL/GenBank/DDBJ whole genome shotgun (WGS) entry which is preliminary data.</text>
</comment>
<organism evidence="1 2">
    <name type="scientific">Amycolatopsis ultiminotia</name>
    <dbReference type="NCBI Taxonomy" id="543629"/>
    <lineage>
        <taxon>Bacteria</taxon>
        <taxon>Bacillati</taxon>
        <taxon>Actinomycetota</taxon>
        <taxon>Actinomycetes</taxon>
        <taxon>Pseudonocardiales</taxon>
        <taxon>Pseudonocardiaceae</taxon>
        <taxon>Amycolatopsis</taxon>
    </lineage>
</organism>